<protein>
    <submittedName>
        <fullName evidence="1">Uncharacterized protein</fullName>
    </submittedName>
</protein>
<reference evidence="1" key="1">
    <citation type="submission" date="2016-03" db="EMBL/GenBank/DDBJ databases">
        <authorList>
            <person name="Borrel G."/>
            <person name="Mccann A."/>
            <person name="O'Toole P.W."/>
        </authorList>
    </citation>
    <scope>NUCLEOTIDE SEQUENCE</scope>
    <source>
        <strain evidence="1">183</strain>
    </source>
</reference>
<name>A0A8J8PCL4_9ARCH</name>
<dbReference type="Proteomes" id="UP000752814">
    <property type="component" value="Unassembled WGS sequence"/>
</dbReference>
<dbReference type="RefSeq" id="WP_020448086.1">
    <property type="nucleotide sequence ID" value="NZ_CAYAYA010000040.1"/>
</dbReference>
<evidence type="ECO:0000313" key="2">
    <source>
        <dbReference type="Proteomes" id="UP000752814"/>
    </source>
</evidence>
<dbReference type="EMBL" id="LVVT01000022">
    <property type="protein sequence ID" value="TQS81507.1"/>
    <property type="molecule type" value="Genomic_DNA"/>
</dbReference>
<proteinExistence type="predicted"/>
<evidence type="ECO:0000313" key="1">
    <source>
        <dbReference type="EMBL" id="TQS81507.1"/>
    </source>
</evidence>
<dbReference type="AlphaFoldDB" id="A0A8J8PCL4"/>
<dbReference type="GeneID" id="41322597"/>
<organism evidence="1 2">
    <name type="scientific">Candidatus Methanomassiliicoccus intestinalis</name>
    <dbReference type="NCBI Taxonomy" id="1406512"/>
    <lineage>
        <taxon>Archaea</taxon>
        <taxon>Methanobacteriati</taxon>
        <taxon>Thermoplasmatota</taxon>
        <taxon>Thermoplasmata</taxon>
        <taxon>Methanomassiliicoccales</taxon>
        <taxon>Methanomassiliicoccaceae</taxon>
        <taxon>Methanomassiliicoccus</taxon>
    </lineage>
</organism>
<comment type="caution">
    <text evidence="1">The sequence shown here is derived from an EMBL/GenBank/DDBJ whole genome shotgun (WGS) entry which is preliminary data.</text>
</comment>
<sequence length="133" mass="15063">MSYDLMVFEISKAPKTKKEFLDWYEKQTQWSEDHSYSDPEAASPALKDWYAKMKKTFLPMNENSSADENLDEDEESYLTDYSIGSSVIYTAFSWARAEEAYTLTTSLAQKCGVGFFDVSGDGDIVLPDGSEID</sequence>
<accession>A0A8J8PCL4</accession>
<gene>
    <name evidence="1" type="ORF">A3207_03640</name>
</gene>